<evidence type="ECO:0000256" key="1">
    <source>
        <dbReference type="SAM" id="MobiDB-lite"/>
    </source>
</evidence>
<feature type="domain" description="Protein kinase" evidence="2">
    <location>
        <begin position="535"/>
        <end position="797"/>
    </location>
</feature>
<organism evidence="3 4">
    <name type="scientific">Schizopora paradoxa</name>
    <dbReference type="NCBI Taxonomy" id="27342"/>
    <lineage>
        <taxon>Eukaryota</taxon>
        <taxon>Fungi</taxon>
        <taxon>Dikarya</taxon>
        <taxon>Basidiomycota</taxon>
        <taxon>Agaricomycotina</taxon>
        <taxon>Agaricomycetes</taxon>
        <taxon>Hymenochaetales</taxon>
        <taxon>Schizoporaceae</taxon>
        <taxon>Schizopora</taxon>
    </lineage>
</organism>
<dbReference type="PROSITE" id="PS00109">
    <property type="entry name" value="PROTEIN_KINASE_TYR"/>
    <property type="match status" value="1"/>
</dbReference>
<feature type="domain" description="Protein kinase" evidence="2">
    <location>
        <begin position="218"/>
        <end position="509"/>
    </location>
</feature>
<evidence type="ECO:0000259" key="2">
    <source>
        <dbReference type="PROSITE" id="PS50011"/>
    </source>
</evidence>
<dbReference type="PANTHER" id="PTHR44329:SF214">
    <property type="entry name" value="PROTEIN KINASE DOMAIN-CONTAINING PROTEIN"/>
    <property type="match status" value="1"/>
</dbReference>
<dbReference type="OrthoDB" id="2607189at2759"/>
<dbReference type="GO" id="GO:0005524">
    <property type="term" value="F:ATP binding"/>
    <property type="evidence" value="ECO:0007669"/>
    <property type="project" value="InterPro"/>
</dbReference>
<keyword evidence="3" id="KW-0808">Transferase</keyword>
<evidence type="ECO:0000313" key="4">
    <source>
        <dbReference type="Proteomes" id="UP000053477"/>
    </source>
</evidence>
<sequence>MSYEELIEDIAKAIRSWTGGDKSPDLKTWAASNLESLYKGGYIRCKHVYSQCIDQSPSREQRAASESAGPRDTKSASHATNLIEEATARSRLDWVMDRKAPAKAGKFVRLRHYLTDVKSIKEPDRIRLDAAANVINLYLLFHILQAACESSDNLREIFNENDSRLRLLVNFLDTIKAEAYRFASVFEKFEYWRKSLILGIAKRRGIVPSSFFVDDITQIGDHPVGHGGSADIWKALRNGTSDKSPQLCGLKVIRNFTTPMGLGAEMQNQHRDIPTALCHEALLWKMTDHINVARFIGICRVKTDQIHGQIALASPWMKNGNLLTYAERNNDVNRLRLLAQVARGIIYLHSIDIIHGDLKCANVLVSDTGIAQLTDFGLSSIGDGVAHFGGSLSNSAGNPRWLAPELLFPSLYGSSGNFTQETDVYAFGMTALELFSGKVPFYDLRDAVVPFEVAIKGLKPPRPGPIAESRGLTDSIWALLDKCWNSDPLLRPNTQVPNSIIVDFETDYLDNLRICYEPPLSDGGTTLKGNLKVCDKLSASEKEGWLSKVTIAQIDDKEFMEAIEKYENYPKPRVFACRVLKSDLECDMSVVPRILSHDNILPIIGRCEIIPSFKFGIIYDLDPQAVPLLDYLQRSCPRYRLKIMESISRGLDFLHSHIGIIHGDLRGANIVVENDTVRLTEYGLRSCAREERDEIKLFQSPEILLHSMELSFESDMYSLAMTFYEILTESLPFSDTTLRGTKLYDSIVIMGFRPQYPGSMAKQRGLSLILWTLMEGCWSEDIKERPSARQVVEHLEMLLDIEEKRNKLRQ</sequence>
<proteinExistence type="predicted"/>
<dbReference type="Pfam" id="PF00069">
    <property type="entry name" value="Pkinase"/>
    <property type="match status" value="1"/>
</dbReference>
<dbReference type="STRING" id="27342.A0A0H2RVN1"/>
<evidence type="ECO:0000313" key="3">
    <source>
        <dbReference type="EMBL" id="KLO08886.1"/>
    </source>
</evidence>
<reference evidence="3 4" key="1">
    <citation type="submission" date="2015-04" db="EMBL/GenBank/DDBJ databases">
        <title>Complete genome sequence of Schizopora paradoxa KUC8140, a cosmopolitan wood degrader in East Asia.</title>
        <authorList>
            <consortium name="DOE Joint Genome Institute"/>
            <person name="Min B."/>
            <person name="Park H."/>
            <person name="Jang Y."/>
            <person name="Kim J.-J."/>
            <person name="Kim K.H."/>
            <person name="Pangilinan J."/>
            <person name="Lipzen A."/>
            <person name="Riley R."/>
            <person name="Grigoriev I.V."/>
            <person name="Spatafora J.W."/>
            <person name="Choi I.-G."/>
        </authorList>
    </citation>
    <scope>NUCLEOTIDE SEQUENCE [LARGE SCALE GENOMIC DNA]</scope>
    <source>
        <strain evidence="3 4">KUC8140</strain>
    </source>
</reference>
<dbReference type="InParanoid" id="A0A0H2RVN1"/>
<gene>
    <name evidence="3" type="ORF">SCHPADRAFT_944073</name>
</gene>
<accession>A0A0H2RVN1</accession>
<keyword evidence="4" id="KW-1185">Reference proteome</keyword>
<feature type="compositionally biased region" description="Basic and acidic residues" evidence="1">
    <location>
        <begin position="59"/>
        <end position="75"/>
    </location>
</feature>
<dbReference type="SMART" id="SM00220">
    <property type="entry name" value="S_TKc"/>
    <property type="match status" value="2"/>
</dbReference>
<dbReference type="InterPro" id="IPR008266">
    <property type="entry name" value="Tyr_kinase_AS"/>
</dbReference>
<dbReference type="InterPro" id="IPR051681">
    <property type="entry name" value="Ser/Thr_Kinases-Pseudokinases"/>
</dbReference>
<dbReference type="SUPFAM" id="SSF56112">
    <property type="entry name" value="Protein kinase-like (PK-like)"/>
    <property type="match status" value="2"/>
</dbReference>
<dbReference type="Proteomes" id="UP000053477">
    <property type="component" value="Unassembled WGS sequence"/>
</dbReference>
<dbReference type="EMBL" id="KQ086073">
    <property type="protein sequence ID" value="KLO08886.1"/>
    <property type="molecule type" value="Genomic_DNA"/>
</dbReference>
<dbReference type="PANTHER" id="PTHR44329">
    <property type="entry name" value="SERINE/THREONINE-PROTEIN KINASE TNNI3K-RELATED"/>
    <property type="match status" value="1"/>
</dbReference>
<dbReference type="PROSITE" id="PS50011">
    <property type="entry name" value="PROTEIN_KINASE_DOM"/>
    <property type="match status" value="2"/>
</dbReference>
<dbReference type="AlphaFoldDB" id="A0A0H2RVN1"/>
<dbReference type="Gene3D" id="1.10.510.10">
    <property type="entry name" value="Transferase(Phosphotransferase) domain 1"/>
    <property type="match status" value="2"/>
</dbReference>
<dbReference type="InterPro" id="IPR008271">
    <property type="entry name" value="Ser/Thr_kinase_AS"/>
</dbReference>
<keyword evidence="3" id="KW-0418">Kinase</keyword>
<feature type="region of interest" description="Disordered" evidence="1">
    <location>
        <begin position="59"/>
        <end position="80"/>
    </location>
</feature>
<dbReference type="InterPro" id="IPR011009">
    <property type="entry name" value="Kinase-like_dom_sf"/>
</dbReference>
<dbReference type="InterPro" id="IPR000719">
    <property type="entry name" value="Prot_kinase_dom"/>
</dbReference>
<dbReference type="InterPro" id="IPR001245">
    <property type="entry name" value="Ser-Thr/Tyr_kinase_cat_dom"/>
</dbReference>
<dbReference type="PROSITE" id="PS00108">
    <property type="entry name" value="PROTEIN_KINASE_ST"/>
    <property type="match status" value="1"/>
</dbReference>
<protein>
    <submittedName>
        <fullName evidence="3">Kinase-like protein</fullName>
    </submittedName>
</protein>
<dbReference type="GO" id="GO:0004674">
    <property type="term" value="F:protein serine/threonine kinase activity"/>
    <property type="evidence" value="ECO:0007669"/>
    <property type="project" value="TreeGrafter"/>
</dbReference>
<dbReference type="Pfam" id="PF07714">
    <property type="entry name" value="PK_Tyr_Ser-Thr"/>
    <property type="match status" value="1"/>
</dbReference>
<name>A0A0H2RVN1_9AGAM</name>